<dbReference type="AlphaFoldDB" id="A0A099KK08"/>
<evidence type="ECO:0000256" key="1">
    <source>
        <dbReference type="SAM" id="SignalP"/>
    </source>
</evidence>
<dbReference type="Proteomes" id="UP000029868">
    <property type="component" value="Unassembled WGS sequence"/>
</dbReference>
<dbReference type="EMBL" id="JQEC01000042">
    <property type="protein sequence ID" value="KGJ91109.1"/>
    <property type="molecule type" value="Genomic_DNA"/>
</dbReference>
<name>A0A099KK08_COLPS</name>
<keyword evidence="1" id="KW-0732">Signal</keyword>
<evidence type="ECO:0000313" key="4">
    <source>
        <dbReference type="Proteomes" id="UP000029868"/>
    </source>
</evidence>
<sequence length="321" mass="34287">MNRFKRKIQQGINIITVATCIILSGQTLATVDVAESISSDNVTNVSINNHSGFINVIGWNKDKISVTGTLDDDAEKLTFEQKGAQVLIQVEYPSMDGWNADGSKITVFMPKNIRMKASSISSDIHLSNLHAGVEVKSVSGDILAKNITQSIEINSISGNINSHKLAGKVSLNAVSGDIKDTDSTGRLEIRSVSGEVVVNSQAKEVFFNNVSGSSELNLAEVIELRIRTVSGDLTAKLTLNEKALLKASTVSGDLEFSFQKGIDADFSLKSSVGGDINNKISKAKTDHDEYGPGAKLNFQTANGSALVRVSTVSGNIKIKSK</sequence>
<dbReference type="Pfam" id="PF13349">
    <property type="entry name" value="DUF4097"/>
    <property type="match status" value="1"/>
</dbReference>
<dbReference type="RefSeq" id="WP_033082999.1">
    <property type="nucleotide sequence ID" value="NZ_JQEC01000042.1"/>
</dbReference>
<feature type="domain" description="DUF4097" evidence="2">
    <location>
        <begin position="43"/>
        <end position="319"/>
    </location>
</feature>
<organism evidence="3 4">
    <name type="scientific">Colwellia psychrerythraea</name>
    <name type="common">Vibrio psychroerythus</name>
    <dbReference type="NCBI Taxonomy" id="28229"/>
    <lineage>
        <taxon>Bacteria</taxon>
        <taxon>Pseudomonadati</taxon>
        <taxon>Pseudomonadota</taxon>
        <taxon>Gammaproteobacteria</taxon>
        <taxon>Alteromonadales</taxon>
        <taxon>Colwelliaceae</taxon>
        <taxon>Colwellia</taxon>
    </lineage>
</organism>
<protein>
    <recommendedName>
        <fullName evidence="2">DUF4097 domain-containing protein</fullName>
    </recommendedName>
</protein>
<dbReference type="OrthoDB" id="6194490at2"/>
<feature type="chain" id="PRO_5001948486" description="DUF4097 domain-containing protein" evidence="1">
    <location>
        <begin position="30"/>
        <end position="321"/>
    </location>
</feature>
<reference evidence="3 4" key="1">
    <citation type="submission" date="2014-08" db="EMBL/GenBank/DDBJ databases">
        <title>Genomic and Phenotypic Diversity of Colwellia psychrerythraea strains from Disparate Marine Basins.</title>
        <authorList>
            <person name="Techtmann S.M."/>
            <person name="Stelling S.C."/>
            <person name="Utturkar S.M."/>
            <person name="Alshibli N."/>
            <person name="Harris A."/>
            <person name="Brown S.D."/>
            <person name="Hazen T.C."/>
        </authorList>
    </citation>
    <scope>NUCLEOTIDE SEQUENCE [LARGE SCALE GENOMIC DNA]</scope>
    <source>
        <strain evidence="3 4">GAB14E</strain>
    </source>
</reference>
<evidence type="ECO:0000313" key="3">
    <source>
        <dbReference type="EMBL" id="KGJ91109.1"/>
    </source>
</evidence>
<gene>
    <name evidence="3" type="ORF">GAB14E_3261</name>
</gene>
<dbReference type="InterPro" id="IPR025164">
    <property type="entry name" value="Toastrack_DUF4097"/>
</dbReference>
<evidence type="ECO:0000259" key="2">
    <source>
        <dbReference type="Pfam" id="PF13349"/>
    </source>
</evidence>
<feature type="signal peptide" evidence="1">
    <location>
        <begin position="1"/>
        <end position="29"/>
    </location>
</feature>
<comment type="caution">
    <text evidence="3">The sequence shown here is derived from an EMBL/GenBank/DDBJ whole genome shotgun (WGS) entry which is preliminary data.</text>
</comment>
<proteinExistence type="predicted"/>
<accession>A0A099KK08</accession>
<dbReference type="PATRIC" id="fig|28229.3.peg.2979"/>